<reference evidence="1 2" key="1">
    <citation type="journal article" date="2017" name="Mol. Plant">
        <title>The Genome of Medicinal Plant Macleaya cordata Provides New Insights into Benzylisoquinoline Alkaloids Metabolism.</title>
        <authorList>
            <person name="Liu X."/>
            <person name="Liu Y."/>
            <person name="Huang P."/>
            <person name="Ma Y."/>
            <person name="Qing Z."/>
            <person name="Tang Q."/>
            <person name="Cao H."/>
            <person name="Cheng P."/>
            <person name="Zheng Y."/>
            <person name="Yuan Z."/>
            <person name="Zhou Y."/>
            <person name="Liu J."/>
            <person name="Tang Z."/>
            <person name="Zhuo Y."/>
            <person name="Zhang Y."/>
            <person name="Yu L."/>
            <person name="Huang J."/>
            <person name="Yang P."/>
            <person name="Peng Q."/>
            <person name="Zhang J."/>
            <person name="Jiang W."/>
            <person name="Zhang Z."/>
            <person name="Lin K."/>
            <person name="Ro D.K."/>
            <person name="Chen X."/>
            <person name="Xiong X."/>
            <person name="Shang Y."/>
            <person name="Huang S."/>
            <person name="Zeng J."/>
        </authorList>
    </citation>
    <scope>NUCLEOTIDE SEQUENCE [LARGE SCALE GENOMIC DNA]</scope>
    <source>
        <strain evidence="2">cv. BLH2017</strain>
        <tissue evidence="1">Root</tissue>
    </source>
</reference>
<evidence type="ECO:0008006" key="3">
    <source>
        <dbReference type="Google" id="ProtNLM"/>
    </source>
</evidence>
<evidence type="ECO:0000313" key="1">
    <source>
        <dbReference type="EMBL" id="OVA16229.1"/>
    </source>
</evidence>
<evidence type="ECO:0000313" key="2">
    <source>
        <dbReference type="Proteomes" id="UP000195402"/>
    </source>
</evidence>
<name>A0A200R0I3_MACCD</name>
<accession>A0A200R0I3</accession>
<keyword evidence="2" id="KW-1185">Reference proteome</keyword>
<dbReference type="EMBL" id="MVGT01000608">
    <property type="protein sequence ID" value="OVA16229.1"/>
    <property type="molecule type" value="Genomic_DNA"/>
</dbReference>
<comment type="caution">
    <text evidence="1">The sequence shown here is derived from an EMBL/GenBank/DDBJ whole genome shotgun (WGS) entry which is preliminary data.</text>
</comment>
<protein>
    <recommendedName>
        <fullName evidence="3">Reverse transcriptase zinc-binding domain</fullName>
    </recommendedName>
</protein>
<gene>
    <name evidence="1" type="ORF">BVC80_609g8</name>
</gene>
<organism evidence="1 2">
    <name type="scientific">Macleaya cordata</name>
    <name type="common">Five-seeded plume-poppy</name>
    <name type="synonym">Bocconia cordata</name>
    <dbReference type="NCBI Taxonomy" id="56857"/>
    <lineage>
        <taxon>Eukaryota</taxon>
        <taxon>Viridiplantae</taxon>
        <taxon>Streptophyta</taxon>
        <taxon>Embryophyta</taxon>
        <taxon>Tracheophyta</taxon>
        <taxon>Spermatophyta</taxon>
        <taxon>Magnoliopsida</taxon>
        <taxon>Ranunculales</taxon>
        <taxon>Papaveraceae</taxon>
        <taxon>Papaveroideae</taxon>
        <taxon>Macleaya</taxon>
    </lineage>
</organism>
<dbReference type="AlphaFoldDB" id="A0A200R0I3"/>
<dbReference type="PANTHER" id="PTHR36617:SF16">
    <property type="entry name" value="OS04G0516500 PROTEIN"/>
    <property type="match status" value="1"/>
</dbReference>
<dbReference type="OrthoDB" id="1743609at2759"/>
<sequence>MNTEVQFKRKISFKVGNGRSISFWEDPWCQGGPLKWYFPIIYSMSSNKLGCIAEFVMVSNGVMAWNLFL</sequence>
<dbReference type="PANTHER" id="PTHR36617">
    <property type="entry name" value="PROTEIN, PUTATIVE-RELATED"/>
    <property type="match status" value="1"/>
</dbReference>
<dbReference type="InParanoid" id="A0A200R0I3"/>
<dbReference type="Proteomes" id="UP000195402">
    <property type="component" value="Unassembled WGS sequence"/>
</dbReference>
<proteinExistence type="predicted"/>